<dbReference type="Pfam" id="PF13577">
    <property type="entry name" value="SnoaL_4"/>
    <property type="match status" value="1"/>
</dbReference>
<dbReference type="Gene3D" id="3.10.450.50">
    <property type="match status" value="1"/>
</dbReference>
<organism evidence="2">
    <name type="scientific">freshwater metagenome</name>
    <dbReference type="NCBI Taxonomy" id="449393"/>
    <lineage>
        <taxon>unclassified sequences</taxon>
        <taxon>metagenomes</taxon>
        <taxon>ecological metagenomes</taxon>
    </lineage>
</organism>
<accession>A0A6J6BJN4</accession>
<dbReference type="EMBL" id="CAEZYU010000086">
    <property type="protein sequence ID" value="CAB4751460.1"/>
    <property type="molecule type" value="Genomic_DNA"/>
</dbReference>
<proteinExistence type="predicted"/>
<dbReference type="EMBL" id="CAFBMG010000024">
    <property type="protein sequence ID" value="CAB4894190.1"/>
    <property type="molecule type" value="Genomic_DNA"/>
</dbReference>
<feature type="domain" description="SnoaL-like" evidence="1">
    <location>
        <begin position="5"/>
        <end position="129"/>
    </location>
</feature>
<reference evidence="2" key="1">
    <citation type="submission" date="2020-05" db="EMBL/GenBank/DDBJ databases">
        <authorList>
            <person name="Chiriac C."/>
            <person name="Salcher M."/>
            <person name="Ghai R."/>
            <person name="Kavagutti S V."/>
        </authorList>
    </citation>
    <scope>NUCLEOTIDE SEQUENCE</scope>
</reference>
<evidence type="ECO:0000259" key="1">
    <source>
        <dbReference type="Pfam" id="PF13577"/>
    </source>
</evidence>
<evidence type="ECO:0000313" key="2">
    <source>
        <dbReference type="EMBL" id="CAB4538609.1"/>
    </source>
</evidence>
<evidence type="ECO:0000313" key="3">
    <source>
        <dbReference type="EMBL" id="CAB4751460.1"/>
    </source>
</evidence>
<dbReference type="SUPFAM" id="SSF54427">
    <property type="entry name" value="NTF2-like"/>
    <property type="match status" value="1"/>
</dbReference>
<dbReference type="AlphaFoldDB" id="A0A6J6BJN4"/>
<evidence type="ECO:0000313" key="4">
    <source>
        <dbReference type="EMBL" id="CAB4894190.1"/>
    </source>
</evidence>
<protein>
    <submittedName>
        <fullName evidence="2">Unannotated protein</fullName>
    </submittedName>
</protein>
<dbReference type="EMBL" id="CAEZSF010000073">
    <property type="protein sequence ID" value="CAB4538609.1"/>
    <property type="molecule type" value="Genomic_DNA"/>
</dbReference>
<sequence>MMTLEELSDLEEIKRVKYTYLRCLDQKDWVGLGEILCEDATAAYSGGKYSFGSKAEILEFLDRSMSRESFHSSHRVHHPEITLNGDSAQATWALEDIVVDDEWKFMLMGAAFYEDTYERRDGRWLMLRTTYKRSFEVMFPTASLPGFALTASWWGTNGQSTLPAG</sequence>
<gene>
    <name evidence="2" type="ORF">UFOPK1358_00891</name>
    <name evidence="3" type="ORF">UFOPK2766_01681</name>
    <name evidence="4" type="ORF">UFOPK3519_00478</name>
</gene>
<dbReference type="InterPro" id="IPR032710">
    <property type="entry name" value="NTF2-like_dom_sf"/>
</dbReference>
<name>A0A6J6BJN4_9ZZZZ</name>
<dbReference type="InterPro" id="IPR037401">
    <property type="entry name" value="SnoaL-like"/>
</dbReference>